<dbReference type="AlphaFoldDB" id="A0ABD3Z9Q1"/>
<protein>
    <submittedName>
        <fullName evidence="2">Opacity-associated protein A</fullName>
    </submittedName>
</protein>
<organism evidence="2 3">
    <name type="scientific">Hafnia alvei ATCC 13337</name>
    <dbReference type="NCBI Taxonomy" id="910996"/>
    <lineage>
        <taxon>Bacteria</taxon>
        <taxon>Pseudomonadati</taxon>
        <taxon>Pseudomonadota</taxon>
        <taxon>Gammaproteobacteria</taxon>
        <taxon>Enterobacterales</taxon>
        <taxon>Hafniaceae</taxon>
        <taxon>Hafnia</taxon>
    </lineage>
</organism>
<dbReference type="EMBL" id="JMPK01000109">
    <property type="protein sequence ID" value="KFC80591.1"/>
    <property type="molecule type" value="Genomic_DNA"/>
</dbReference>
<dbReference type="RefSeq" id="WP_043495747.1">
    <property type="nucleotide sequence ID" value="NZ_JMPK01000109.1"/>
</dbReference>
<comment type="caution">
    <text evidence="2">The sequence shown here is derived from an EMBL/GenBank/DDBJ whole genome shotgun (WGS) entry which is preliminary data.</text>
</comment>
<evidence type="ECO:0000313" key="2">
    <source>
        <dbReference type="EMBL" id="KFC80591.1"/>
    </source>
</evidence>
<gene>
    <name evidence="2" type="ORF">GHAL_4424</name>
</gene>
<proteinExistence type="predicted"/>
<sequence>PLSNLKAGQEVEIQHNAQGQVIALKIETITNEQIEFRRESDGSFRRVR</sequence>
<accession>A0ABD3Z9Q1</accession>
<dbReference type="InterPro" id="IPR007340">
    <property type="entry name" value="LysM_Opacity-associatedA"/>
</dbReference>
<feature type="domain" description="Opacity-associated protein A LysM-like" evidence="1">
    <location>
        <begin position="1"/>
        <end position="47"/>
    </location>
</feature>
<reference evidence="3" key="1">
    <citation type="submission" date="2014-05" db="EMBL/GenBank/DDBJ databases">
        <title>ATOL: Assembling a taxonomically balanced genome-scale reconstruction of the evolutionary history of the Enterobacteriaceae.</title>
        <authorList>
            <person name="Plunkett G. III"/>
            <person name="Neeno-Eckwall E.C."/>
            <person name="Glasner J.D."/>
            <person name="Perna N.T."/>
        </authorList>
    </citation>
    <scope>NUCLEOTIDE SEQUENCE [LARGE SCALE GENOMIC DNA]</scope>
    <source>
        <strain evidence="3">ATCC 13337</strain>
    </source>
</reference>
<feature type="non-terminal residue" evidence="2">
    <location>
        <position position="1"/>
    </location>
</feature>
<evidence type="ECO:0000259" key="1">
    <source>
        <dbReference type="Pfam" id="PF04225"/>
    </source>
</evidence>
<name>A0ABD3Z9Q1_HAFAL</name>
<dbReference type="Proteomes" id="UP000028605">
    <property type="component" value="Unassembled WGS sequence"/>
</dbReference>
<dbReference type="Pfam" id="PF04225">
    <property type="entry name" value="LysM_OapA"/>
    <property type="match status" value="1"/>
</dbReference>
<evidence type="ECO:0000313" key="3">
    <source>
        <dbReference type="Proteomes" id="UP000028605"/>
    </source>
</evidence>
<dbReference type="Gene3D" id="3.10.450.350">
    <property type="match status" value="1"/>
</dbReference>